<dbReference type="Pfam" id="PF00512">
    <property type="entry name" value="HisKA"/>
    <property type="match status" value="1"/>
</dbReference>
<dbReference type="Pfam" id="PF00989">
    <property type="entry name" value="PAS"/>
    <property type="match status" value="1"/>
</dbReference>
<dbReference type="SMART" id="SM00091">
    <property type="entry name" value="PAS"/>
    <property type="match status" value="1"/>
</dbReference>
<dbReference type="SMART" id="SM00387">
    <property type="entry name" value="HATPase_c"/>
    <property type="match status" value="1"/>
</dbReference>
<dbReference type="AlphaFoldDB" id="U2HV22"/>
<keyword evidence="11" id="KW-0067">ATP-binding</keyword>
<dbReference type="SMART" id="SM00304">
    <property type="entry name" value="HAMP"/>
    <property type="match status" value="1"/>
</dbReference>
<dbReference type="Gene3D" id="3.30.450.20">
    <property type="entry name" value="PAS domain"/>
    <property type="match status" value="1"/>
</dbReference>
<accession>U2HV22</accession>
<comment type="subcellular location">
    <subcellularLocation>
        <location evidence="3">Cell membrane</location>
    </subcellularLocation>
    <subcellularLocation>
        <location evidence="2">Membrane</location>
        <topology evidence="2">Multi-pass membrane protein</topology>
    </subcellularLocation>
</comment>
<feature type="domain" description="HAMP" evidence="18">
    <location>
        <begin position="168"/>
        <end position="220"/>
    </location>
</feature>
<dbReference type="InterPro" id="IPR035965">
    <property type="entry name" value="PAS-like_dom_sf"/>
</dbReference>
<dbReference type="PANTHER" id="PTHR42878:SF7">
    <property type="entry name" value="SENSOR HISTIDINE KINASE GLRK"/>
    <property type="match status" value="1"/>
</dbReference>
<protein>
    <recommendedName>
        <fullName evidence="4">histidine kinase</fullName>
        <ecNumber evidence="4">2.7.13.3</ecNumber>
    </recommendedName>
</protein>
<dbReference type="Gene3D" id="3.30.565.10">
    <property type="entry name" value="Histidine kinase-like ATPase, C-terminal domain"/>
    <property type="match status" value="1"/>
</dbReference>
<dbReference type="STRING" id="1346330.M472_11415"/>
<dbReference type="GO" id="GO:0005524">
    <property type="term" value="F:ATP binding"/>
    <property type="evidence" value="ECO:0007669"/>
    <property type="project" value="UniProtKB-KW"/>
</dbReference>
<dbReference type="InterPro" id="IPR050351">
    <property type="entry name" value="BphY/WalK/GraS-like"/>
</dbReference>
<dbReference type="CDD" id="cd00130">
    <property type="entry name" value="PAS"/>
    <property type="match status" value="1"/>
</dbReference>
<dbReference type="PROSITE" id="PS50885">
    <property type="entry name" value="HAMP"/>
    <property type="match status" value="1"/>
</dbReference>
<feature type="transmembrane region" description="Helical" evidence="15">
    <location>
        <begin position="141"/>
        <end position="164"/>
    </location>
</feature>
<name>U2HV22_9SPHI</name>
<dbReference type="Proteomes" id="UP000016584">
    <property type="component" value="Unassembled WGS sequence"/>
</dbReference>
<dbReference type="GO" id="GO:0000156">
    <property type="term" value="F:phosphorelay response regulator activity"/>
    <property type="evidence" value="ECO:0007669"/>
    <property type="project" value="TreeGrafter"/>
</dbReference>
<evidence type="ECO:0000256" key="10">
    <source>
        <dbReference type="ARBA" id="ARBA00022777"/>
    </source>
</evidence>
<evidence type="ECO:0000256" key="5">
    <source>
        <dbReference type="ARBA" id="ARBA00022475"/>
    </source>
</evidence>
<keyword evidence="12 15" id="KW-1133">Transmembrane helix</keyword>
<dbReference type="Gene3D" id="6.10.340.10">
    <property type="match status" value="1"/>
</dbReference>
<evidence type="ECO:0000256" key="15">
    <source>
        <dbReference type="SAM" id="Phobius"/>
    </source>
</evidence>
<evidence type="ECO:0000313" key="19">
    <source>
        <dbReference type="EMBL" id="ERJ59382.1"/>
    </source>
</evidence>
<dbReference type="InterPro" id="IPR036097">
    <property type="entry name" value="HisK_dim/P_sf"/>
</dbReference>
<dbReference type="NCBIfam" id="TIGR00229">
    <property type="entry name" value="sensory_box"/>
    <property type="match status" value="1"/>
</dbReference>
<dbReference type="EC" id="2.7.13.3" evidence="4"/>
<keyword evidence="9" id="KW-0547">Nucleotide-binding</keyword>
<evidence type="ECO:0000256" key="4">
    <source>
        <dbReference type="ARBA" id="ARBA00012438"/>
    </source>
</evidence>
<dbReference type="PRINTS" id="PR00344">
    <property type="entry name" value="BCTRLSENSOR"/>
</dbReference>
<dbReference type="SMART" id="SM00388">
    <property type="entry name" value="HisKA"/>
    <property type="match status" value="1"/>
</dbReference>
<dbReference type="PATRIC" id="fig|1346330.5.peg.2725"/>
<evidence type="ECO:0000256" key="7">
    <source>
        <dbReference type="ARBA" id="ARBA00022679"/>
    </source>
</evidence>
<dbReference type="GO" id="GO:0030295">
    <property type="term" value="F:protein kinase activator activity"/>
    <property type="evidence" value="ECO:0007669"/>
    <property type="project" value="TreeGrafter"/>
</dbReference>
<dbReference type="FunFam" id="3.30.565.10:FF:000023">
    <property type="entry name" value="PAS domain-containing sensor histidine kinase"/>
    <property type="match status" value="1"/>
</dbReference>
<dbReference type="InterPro" id="IPR003661">
    <property type="entry name" value="HisK_dim/P_dom"/>
</dbReference>
<keyword evidence="14 15" id="KW-0472">Membrane</keyword>
<evidence type="ECO:0000313" key="20">
    <source>
        <dbReference type="Proteomes" id="UP000016584"/>
    </source>
</evidence>
<dbReference type="eggNOG" id="COG5002">
    <property type="taxonomic scope" value="Bacteria"/>
</dbReference>
<evidence type="ECO:0000256" key="2">
    <source>
        <dbReference type="ARBA" id="ARBA00004141"/>
    </source>
</evidence>
<dbReference type="CDD" id="cd06225">
    <property type="entry name" value="HAMP"/>
    <property type="match status" value="1"/>
</dbReference>
<dbReference type="GO" id="GO:0005886">
    <property type="term" value="C:plasma membrane"/>
    <property type="evidence" value="ECO:0007669"/>
    <property type="project" value="UniProtKB-SubCell"/>
</dbReference>
<dbReference type="GO" id="GO:0007234">
    <property type="term" value="P:osmosensory signaling via phosphorelay pathway"/>
    <property type="evidence" value="ECO:0007669"/>
    <property type="project" value="TreeGrafter"/>
</dbReference>
<sequence>MKMNIKTKITFGVGLLFFLIVLLAAVSGWYVNQLKRDTNNILVANYNTLLYANNMLAVLDELDTDPVAVSLFKENLDKQLLNMTEVGEKEATQLILEHLQALEKKPDDILLLATIRTDITGLMRLNMEAIQRKSDVAGDTAHHAIVIISITGGLCFLIAFVLLVNLPSSIANPITELSESIKEIANQNYKKRVFFSGHREFGELADSFNTMAEKLEEYADSKLDKLLKSKKRIETLIERMHDPVIGTDEQEYVLFANEQACKVIGMKKEELIGVSIRDLALHNDLLRDVYRDWDKEQERSGNNKVLKIYADSKESYFEQELVDIGIVPTGESQEQFIGRVILLKNVTAFKEMDLAKTNFIGTVSHEFKTPIASIKLGVQLLENRQVGELNDEQTNLVSGIKDDLQRLLDITGELLNMAQVESGAIQMNVALAEVRPIVEYAVEANRVVMEQRHIKMDVAIDPVVTTVRADSEKTAWVLTNLLSNALRYSHDESIVYIHVYSKEEKVWFSVRDTGQGILPEYMDKIFYRYFRVPGSKKEGTGLGLSISKEFIEAQGGEIIVASEYGVGSIFSFCLKIS</sequence>
<dbReference type="RefSeq" id="WP_021070878.1">
    <property type="nucleotide sequence ID" value="NZ_ATDL01000015.1"/>
</dbReference>
<dbReference type="SUPFAM" id="SSF55874">
    <property type="entry name" value="ATPase domain of HSP90 chaperone/DNA topoisomerase II/histidine kinase"/>
    <property type="match status" value="1"/>
</dbReference>
<dbReference type="EMBL" id="ATDL01000015">
    <property type="protein sequence ID" value="ERJ59382.1"/>
    <property type="molecule type" value="Genomic_DNA"/>
</dbReference>
<keyword evidence="7" id="KW-0808">Transferase</keyword>
<dbReference type="CDD" id="cd00082">
    <property type="entry name" value="HisKA"/>
    <property type="match status" value="1"/>
</dbReference>
<dbReference type="SUPFAM" id="SSF47384">
    <property type="entry name" value="Homodimeric domain of signal transducing histidine kinase"/>
    <property type="match status" value="1"/>
</dbReference>
<dbReference type="InterPro" id="IPR003660">
    <property type="entry name" value="HAMP_dom"/>
</dbReference>
<comment type="caution">
    <text evidence="19">The sequence shown here is derived from an EMBL/GenBank/DDBJ whole genome shotgun (WGS) entry which is preliminary data.</text>
</comment>
<keyword evidence="10" id="KW-0418">Kinase</keyword>
<dbReference type="Pfam" id="PF02518">
    <property type="entry name" value="HATPase_c"/>
    <property type="match status" value="1"/>
</dbReference>
<evidence type="ECO:0000256" key="11">
    <source>
        <dbReference type="ARBA" id="ARBA00022840"/>
    </source>
</evidence>
<organism evidence="19 20">
    <name type="scientific">Sphingobacterium paucimobilis HER1398</name>
    <dbReference type="NCBI Taxonomy" id="1346330"/>
    <lineage>
        <taxon>Bacteria</taxon>
        <taxon>Pseudomonadati</taxon>
        <taxon>Bacteroidota</taxon>
        <taxon>Sphingobacteriia</taxon>
        <taxon>Sphingobacteriales</taxon>
        <taxon>Sphingobacteriaceae</taxon>
        <taxon>Sphingobacterium</taxon>
    </lineage>
</organism>
<dbReference type="InterPro" id="IPR005467">
    <property type="entry name" value="His_kinase_dom"/>
</dbReference>
<dbReference type="PANTHER" id="PTHR42878">
    <property type="entry name" value="TWO-COMPONENT HISTIDINE KINASE"/>
    <property type="match status" value="1"/>
</dbReference>
<dbReference type="Gene3D" id="1.10.287.130">
    <property type="match status" value="1"/>
</dbReference>
<dbReference type="Pfam" id="PF00672">
    <property type="entry name" value="HAMP"/>
    <property type="match status" value="1"/>
</dbReference>
<evidence type="ECO:0000256" key="9">
    <source>
        <dbReference type="ARBA" id="ARBA00022741"/>
    </source>
</evidence>
<dbReference type="InterPro" id="IPR003594">
    <property type="entry name" value="HATPase_dom"/>
</dbReference>
<reference evidence="19 20" key="1">
    <citation type="journal article" date="2013" name="Genome Announc.">
        <title>The Draft Genome Sequence of Sphingomonas paucimobilis Strain HER1398 (Proteobacteria), Host to the Giant PAU Phage, Indicates That It Is a Member of the Genus Sphingobacterium (Bacteroidetes).</title>
        <authorList>
            <person name="White R.A.III."/>
            <person name="Suttle C.A."/>
        </authorList>
    </citation>
    <scope>NUCLEOTIDE SEQUENCE [LARGE SCALE GENOMIC DNA]</scope>
    <source>
        <strain evidence="19 20">HER1398</strain>
    </source>
</reference>
<evidence type="ECO:0000259" key="18">
    <source>
        <dbReference type="PROSITE" id="PS50885"/>
    </source>
</evidence>
<dbReference type="SUPFAM" id="SSF158472">
    <property type="entry name" value="HAMP domain-like"/>
    <property type="match status" value="1"/>
</dbReference>
<keyword evidence="20" id="KW-1185">Reference proteome</keyword>
<dbReference type="PROSITE" id="PS50109">
    <property type="entry name" value="HIS_KIN"/>
    <property type="match status" value="1"/>
</dbReference>
<evidence type="ECO:0000256" key="8">
    <source>
        <dbReference type="ARBA" id="ARBA00022692"/>
    </source>
</evidence>
<dbReference type="SUPFAM" id="SSF55785">
    <property type="entry name" value="PYP-like sensor domain (PAS domain)"/>
    <property type="match status" value="1"/>
</dbReference>
<dbReference type="InterPro" id="IPR004358">
    <property type="entry name" value="Sig_transdc_His_kin-like_C"/>
</dbReference>
<gene>
    <name evidence="19" type="ORF">M472_11415</name>
</gene>
<dbReference type="PROSITE" id="PS50112">
    <property type="entry name" value="PAS"/>
    <property type="match status" value="1"/>
</dbReference>
<evidence type="ECO:0000256" key="14">
    <source>
        <dbReference type="ARBA" id="ARBA00023136"/>
    </source>
</evidence>
<dbReference type="GO" id="GO:0006355">
    <property type="term" value="P:regulation of DNA-templated transcription"/>
    <property type="evidence" value="ECO:0007669"/>
    <property type="project" value="InterPro"/>
</dbReference>
<proteinExistence type="predicted"/>
<keyword evidence="6" id="KW-0597">Phosphoprotein</keyword>
<evidence type="ECO:0000256" key="12">
    <source>
        <dbReference type="ARBA" id="ARBA00022989"/>
    </source>
</evidence>
<evidence type="ECO:0000256" key="1">
    <source>
        <dbReference type="ARBA" id="ARBA00000085"/>
    </source>
</evidence>
<feature type="domain" description="PAS" evidence="17">
    <location>
        <begin position="229"/>
        <end position="273"/>
    </location>
</feature>
<dbReference type="InterPro" id="IPR013767">
    <property type="entry name" value="PAS_fold"/>
</dbReference>
<feature type="domain" description="Histidine kinase" evidence="16">
    <location>
        <begin position="362"/>
        <end position="577"/>
    </location>
</feature>
<evidence type="ECO:0000256" key="13">
    <source>
        <dbReference type="ARBA" id="ARBA00023012"/>
    </source>
</evidence>
<dbReference type="InterPro" id="IPR000014">
    <property type="entry name" value="PAS"/>
</dbReference>
<evidence type="ECO:0000256" key="6">
    <source>
        <dbReference type="ARBA" id="ARBA00022553"/>
    </source>
</evidence>
<evidence type="ECO:0000259" key="17">
    <source>
        <dbReference type="PROSITE" id="PS50112"/>
    </source>
</evidence>
<dbReference type="InterPro" id="IPR036890">
    <property type="entry name" value="HATPase_C_sf"/>
</dbReference>
<dbReference type="GO" id="GO:0000155">
    <property type="term" value="F:phosphorelay sensor kinase activity"/>
    <property type="evidence" value="ECO:0007669"/>
    <property type="project" value="InterPro"/>
</dbReference>
<keyword evidence="5" id="KW-1003">Cell membrane</keyword>
<keyword evidence="8 15" id="KW-0812">Transmembrane</keyword>
<comment type="catalytic activity">
    <reaction evidence="1">
        <text>ATP + protein L-histidine = ADP + protein N-phospho-L-histidine.</text>
        <dbReference type="EC" id="2.7.13.3"/>
    </reaction>
</comment>
<keyword evidence="13" id="KW-0902">Two-component regulatory system</keyword>
<evidence type="ECO:0000259" key="16">
    <source>
        <dbReference type="PROSITE" id="PS50109"/>
    </source>
</evidence>
<evidence type="ECO:0000256" key="3">
    <source>
        <dbReference type="ARBA" id="ARBA00004236"/>
    </source>
</evidence>